<comment type="similarity">
    <text evidence="5">Belongs to the TatC family.</text>
</comment>
<feature type="region of interest" description="Disordered" evidence="6">
    <location>
        <begin position="247"/>
        <end position="344"/>
    </location>
</feature>
<dbReference type="NCBIfam" id="TIGR00945">
    <property type="entry name" value="tatC"/>
    <property type="match status" value="1"/>
</dbReference>
<feature type="transmembrane region" description="Helical" evidence="5">
    <location>
        <begin position="196"/>
        <end position="214"/>
    </location>
</feature>
<dbReference type="HAMAP" id="MF_00902">
    <property type="entry name" value="TatC"/>
    <property type="match status" value="1"/>
</dbReference>
<evidence type="ECO:0000256" key="2">
    <source>
        <dbReference type="ARBA" id="ARBA00022692"/>
    </source>
</evidence>
<proteinExistence type="inferred from homology"/>
<accession>A0A369CI82</accession>
<dbReference type="GO" id="GO:0065002">
    <property type="term" value="P:intracellular protein transmembrane transport"/>
    <property type="evidence" value="ECO:0007669"/>
    <property type="project" value="TreeGrafter"/>
</dbReference>
<feature type="transmembrane region" description="Helical" evidence="5">
    <location>
        <begin position="21"/>
        <end position="39"/>
    </location>
</feature>
<dbReference type="InterPro" id="IPR002033">
    <property type="entry name" value="TatC"/>
</dbReference>
<comment type="subunit">
    <text evidence="5">The Tat system comprises two distinct complexes: a TatABC complex, containing multiple copies of TatA, TatB and TatC subunits, and a separate TatA complex, containing only TatA subunits. Substrates initially bind to the TatABC complex, which probably triggers association of the separate TatA complex to form the active translocon.</text>
</comment>
<dbReference type="EMBL" id="QPJY01000001">
    <property type="protein sequence ID" value="RCX32988.1"/>
    <property type="molecule type" value="Genomic_DNA"/>
</dbReference>
<dbReference type="PANTHER" id="PTHR30371:SF0">
    <property type="entry name" value="SEC-INDEPENDENT PROTEIN TRANSLOCASE PROTEIN TATC, CHLOROPLASTIC-RELATED"/>
    <property type="match status" value="1"/>
</dbReference>
<keyword evidence="5" id="KW-1003">Cell membrane</keyword>
<evidence type="ECO:0000256" key="5">
    <source>
        <dbReference type="HAMAP-Rule" id="MF_00902"/>
    </source>
</evidence>
<evidence type="ECO:0000256" key="6">
    <source>
        <dbReference type="SAM" id="MobiDB-lite"/>
    </source>
</evidence>
<dbReference type="InterPro" id="IPR019820">
    <property type="entry name" value="Sec-indep_translocase_CS"/>
</dbReference>
<keyword evidence="8" id="KW-1185">Reference proteome</keyword>
<keyword evidence="4 5" id="KW-0472">Membrane</keyword>
<reference evidence="7 8" key="1">
    <citation type="submission" date="2018-07" db="EMBL/GenBank/DDBJ databases">
        <title>Genomic Encyclopedia of Type Strains, Phase IV (KMG-IV): sequencing the most valuable type-strain genomes for metagenomic binning, comparative biology and taxonomic classification.</title>
        <authorList>
            <person name="Goeker M."/>
        </authorList>
    </citation>
    <scope>NUCLEOTIDE SEQUENCE [LARGE SCALE GENOMIC DNA]</scope>
    <source>
        <strain evidence="7 8">DSM 26407</strain>
    </source>
</reference>
<protein>
    <recommendedName>
        <fullName evidence="5">Sec-independent protein translocase protein TatC</fullName>
    </recommendedName>
</protein>
<dbReference type="GO" id="GO:0009977">
    <property type="term" value="F:proton motive force dependent protein transmembrane transporter activity"/>
    <property type="evidence" value="ECO:0007669"/>
    <property type="project" value="TreeGrafter"/>
</dbReference>
<feature type="transmembrane region" description="Helical" evidence="5">
    <location>
        <begin position="220"/>
        <end position="238"/>
    </location>
</feature>
<feature type="transmembrane region" description="Helical" evidence="5">
    <location>
        <begin position="75"/>
        <end position="96"/>
    </location>
</feature>
<comment type="subcellular location">
    <subcellularLocation>
        <location evidence="5">Cell membrane</location>
        <topology evidence="5">Multi-pass membrane protein</topology>
    </subcellularLocation>
    <subcellularLocation>
        <location evidence="1">Membrane</location>
        <topology evidence="1">Multi-pass membrane protein</topology>
    </subcellularLocation>
</comment>
<evidence type="ECO:0000256" key="1">
    <source>
        <dbReference type="ARBA" id="ARBA00004141"/>
    </source>
</evidence>
<dbReference type="GO" id="GO:0043953">
    <property type="term" value="P:protein transport by the Tat complex"/>
    <property type="evidence" value="ECO:0007669"/>
    <property type="project" value="UniProtKB-UniRule"/>
</dbReference>
<keyword evidence="5" id="KW-0811">Translocation</keyword>
<sequence length="344" mass="36963">MAPGDNEQPFMSHLVELRDRLLRCVMVVLVVMVALLPFANDLYTFIAEPLLKHLPAGTSMIATEVASPFLTPFKLALVLAIFASLPFIFYQIWAFVAPGLYQHERRMVLPLVVSSTFLFYLGMVFAYFVVFPLVFGFFTSTAPEGVAVMTDIARYLDFVLKLFFAFGVAFEVPIATIVLVSMGVTTPEALVAKRPYVIIVAFVVGMLLTPPDVISQTLLALPMWVLFEIGIFFSRAIVRRRDAGGEAPAEAAGTGSGSGAAAAASAPARPEPGVGGMETEADLEAEFDRAQAEQAALEGDAAAPESDDDQRYTRDGLQEELDTQGDDGSGATPGAPDGDRPPKA</sequence>
<feature type="compositionally biased region" description="Low complexity" evidence="6">
    <location>
        <begin position="292"/>
        <end position="303"/>
    </location>
</feature>
<feature type="transmembrane region" description="Helical" evidence="5">
    <location>
        <begin position="117"/>
        <end position="138"/>
    </location>
</feature>
<organism evidence="7 8">
    <name type="scientific">Thioalbus denitrificans</name>
    <dbReference type="NCBI Taxonomy" id="547122"/>
    <lineage>
        <taxon>Bacteria</taxon>
        <taxon>Pseudomonadati</taxon>
        <taxon>Pseudomonadota</taxon>
        <taxon>Gammaproteobacteria</taxon>
        <taxon>Chromatiales</taxon>
        <taxon>Ectothiorhodospiraceae</taxon>
        <taxon>Thioalbus</taxon>
    </lineage>
</organism>
<evidence type="ECO:0000313" key="7">
    <source>
        <dbReference type="EMBL" id="RCX32988.1"/>
    </source>
</evidence>
<evidence type="ECO:0000256" key="3">
    <source>
        <dbReference type="ARBA" id="ARBA00022989"/>
    </source>
</evidence>
<feature type="transmembrane region" description="Helical" evidence="5">
    <location>
        <begin position="158"/>
        <end position="184"/>
    </location>
</feature>
<dbReference type="PRINTS" id="PR01840">
    <property type="entry name" value="TATCFAMILY"/>
</dbReference>
<dbReference type="GO" id="GO:0033281">
    <property type="term" value="C:TAT protein transport complex"/>
    <property type="evidence" value="ECO:0007669"/>
    <property type="project" value="UniProtKB-UniRule"/>
</dbReference>
<dbReference type="AlphaFoldDB" id="A0A369CI82"/>
<dbReference type="Pfam" id="PF00902">
    <property type="entry name" value="TatC"/>
    <property type="match status" value="1"/>
</dbReference>
<keyword evidence="3 5" id="KW-1133">Transmembrane helix</keyword>
<keyword evidence="5" id="KW-0653">Protein transport</keyword>
<gene>
    <name evidence="5" type="primary">tatC</name>
    <name evidence="7" type="ORF">DFQ59_101286</name>
</gene>
<evidence type="ECO:0000313" key="8">
    <source>
        <dbReference type="Proteomes" id="UP000252707"/>
    </source>
</evidence>
<dbReference type="Proteomes" id="UP000252707">
    <property type="component" value="Unassembled WGS sequence"/>
</dbReference>
<dbReference type="PROSITE" id="PS01218">
    <property type="entry name" value="TATC"/>
    <property type="match status" value="1"/>
</dbReference>
<evidence type="ECO:0000256" key="4">
    <source>
        <dbReference type="ARBA" id="ARBA00023136"/>
    </source>
</evidence>
<comment type="function">
    <text evidence="5">Part of the twin-arginine translocation (Tat) system that transports large folded proteins containing a characteristic twin-arginine motif in their signal peptide across membranes. Together with TatB, TatC is part of a receptor directly interacting with Tat signal peptides.</text>
</comment>
<keyword evidence="2 5" id="KW-0812">Transmembrane</keyword>
<comment type="caution">
    <text evidence="7">The sequence shown here is derived from an EMBL/GenBank/DDBJ whole genome shotgun (WGS) entry which is preliminary data.</text>
</comment>
<name>A0A369CI82_9GAMM</name>
<dbReference type="PANTHER" id="PTHR30371">
    <property type="entry name" value="SEC-INDEPENDENT PROTEIN TRANSLOCASE PROTEIN TATC"/>
    <property type="match status" value="1"/>
</dbReference>
<keyword evidence="5" id="KW-0813">Transport</keyword>
<feature type="compositionally biased region" description="Low complexity" evidence="6">
    <location>
        <begin position="247"/>
        <end position="272"/>
    </location>
</feature>